<dbReference type="GO" id="GO:0009116">
    <property type="term" value="P:nucleoside metabolic process"/>
    <property type="evidence" value="ECO:0007669"/>
    <property type="project" value="InterPro"/>
</dbReference>
<dbReference type="InterPro" id="IPR035994">
    <property type="entry name" value="Nucleoside_phosphorylase_sf"/>
</dbReference>
<keyword evidence="3" id="KW-1185">Reference proteome</keyword>
<dbReference type="EMBL" id="LQPQ01000050">
    <property type="protein sequence ID" value="ORW82476.1"/>
    <property type="molecule type" value="Genomic_DNA"/>
</dbReference>
<feature type="domain" description="Nucleoside phosphorylase" evidence="1">
    <location>
        <begin position="9"/>
        <end position="72"/>
    </location>
</feature>
<proteinExistence type="predicted"/>
<evidence type="ECO:0000313" key="2">
    <source>
        <dbReference type="EMBL" id="ORW82476.1"/>
    </source>
</evidence>
<dbReference type="InterPro" id="IPR000845">
    <property type="entry name" value="Nucleoside_phosphorylase_d"/>
</dbReference>
<evidence type="ECO:0000259" key="1">
    <source>
        <dbReference type="Pfam" id="PF01048"/>
    </source>
</evidence>
<sequence>MDTGQNPAFDAVDQETAAAQAVASAHGVPFLGIRGMSDGPGDPLRLPDFPFQFFFYKQIAAENAALVTEAFLRNWPGP</sequence>
<dbReference type="Gene3D" id="3.40.50.1580">
    <property type="entry name" value="Nucleoside phosphorylase domain"/>
    <property type="match status" value="1"/>
</dbReference>
<evidence type="ECO:0000313" key="3">
    <source>
        <dbReference type="Proteomes" id="UP000193087"/>
    </source>
</evidence>
<dbReference type="STRING" id="486698.AWC22_15920"/>
<protein>
    <recommendedName>
        <fullName evidence="1">Nucleoside phosphorylase domain-containing protein</fullName>
    </recommendedName>
</protein>
<dbReference type="AlphaFoldDB" id="A0A1X2D2V6"/>
<dbReference type="Proteomes" id="UP000193087">
    <property type="component" value="Unassembled WGS sequence"/>
</dbReference>
<name>A0A1X2D2V6_9MYCO</name>
<dbReference type="Pfam" id="PF01048">
    <property type="entry name" value="PNP_UDP_1"/>
    <property type="match status" value="1"/>
</dbReference>
<comment type="caution">
    <text evidence="2">The sequence shown here is derived from an EMBL/GenBank/DDBJ whole genome shotgun (WGS) entry which is preliminary data.</text>
</comment>
<accession>A0A1X2D2V6</accession>
<gene>
    <name evidence="2" type="ORF">AWC22_15920</name>
</gene>
<organism evidence="2 3">
    <name type="scientific">Mycobacterium riyadhense</name>
    <dbReference type="NCBI Taxonomy" id="486698"/>
    <lineage>
        <taxon>Bacteria</taxon>
        <taxon>Bacillati</taxon>
        <taxon>Actinomycetota</taxon>
        <taxon>Actinomycetes</taxon>
        <taxon>Mycobacteriales</taxon>
        <taxon>Mycobacteriaceae</taxon>
        <taxon>Mycobacterium</taxon>
    </lineage>
</organism>
<dbReference type="SUPFAM" id="SSF53167">
    <property type="entry name" value="Purine and uridine phosphorylases"/>
    <property type="match status" value="1"/>
</dbReference>
<dbReference type="GO" id="GO:0003824">
    <property type="term" value="F:catalytic activity"/>
    <property type="evidence" value="ECO:0007669"/>
    <property type="project" value="InterPro"/>
</dbReference>
<reference evidence="2 3" key="1">
    <citation type="submission" date="2016-01" db="EMBL/GenBank/DDBJ databases">
        <title>The new phylogeny of the genus Mycobacterium.</title>
        <authorList>
            <person name="Tarcisio F."/>
            <person name="Conor M."/>
            <person name="Antonella G."/>
            <person name="Elisabetta G."/>
            <person name="Giulia F.S."/>
            <person name="Sara T."/>
            <person name="Anna F."/>
            <person name="Clotilde B."/>
            <person name="Roberto B."/>
            <person name="Veronica D.S."/>
            <person name="Fabio R."/>
            <person name="Monica P."/>
            <person name="Olivier J."/>
            <person name="Enrico T."/>
            <person name="Nicola S."/>
        </authorList>
    </citation>
    <scope>NUCLEOTIDE SEQUENCE [LARGE SCALE GENOMIC DNA]</scope>
    <source>
        <strain evidence="2 3">DSM 45176</strain>
    </source>
</reference>